<comment type="caution">
    <text evidence="1">The sequence shown here is derived from an EMBL/GenBank/DDBJ whole genome shotgun (WGS) entry which is preliminary data.</text>
</comment>
<sequence length="109" mass="12334">MELSMVSFGTSVRYCEVYIGFHTDLIECRIKPPDVEVAIGGKFSLSESYKHLVFVNVPDRVASDEFTWRVCTAKGTSVPPGTRSWKTLEKQGTKRQGMTIFPVIEVVWM</sequence>
<gene>
    <name evidence="1" type="ORF">PVK06_008426</name>
</gene>
<name>A0ABR0QKS5_GOSAR</name>
<reference evidence="1 2" key="1">
    <citation type="submission" date="2023-03" db="EMBL/GenBank/DDBJ databases">
        <title>WGS of Gossypium arboreum.</title>
        <authorList>
            <person name="Yu D."/>
        </authorList>
    </citation>
    <scope>NUCLEOTIDE SEQUENCE [LARGE SCALE GENOMIC DNA]</scope>
    <source>
        <tissue evidence="1">Leaf</tissue>
    </source>
</reference>
<accession>A0ABR0QKS5</accession>
<dbReference type="Proteomes" id="UP001358586">
    <property type="component" value="Chromosome 3"/>
</dbReference>
<evidence type="ECO:0000313" key="1">
    <source>
        <dbReference type="EMBL" id="KAK5839614.1"/>
    </source>
</evidence>
<proteinExistence type="predicted"/>
<dbReference type="EMBL" id="JARKNE010000003">
    <property type="protein sequence ID" value="KAK5839614.1"/>
    <property type="molecule type" value="Genomic_DNA"/>
</dbReference>
<protein>
    <submittedName>
        <fullName evidence="1">Uncharacterized protein</fullName>
    </submittedName>
</protein>
<organism evidence="1 2">
    <name type="scientific">Gossypium arboreum</name>
    <name type="common">Tree cotton</name>
    <name type="synonym">Gossypium nanking</name>
    <dbReference type="NCBI Taxonomy" id="29729"/>
    <lineage>
        <taxon>Eukaryota</taxon>
        <taxon>Viridiplantae</taxon>
        <taxon>Streptophyta</taxon>
        <taxon>Embryophyta</taxon>
        <taxon>Tracheophyta</taxon>
        <taxon>Spermatophyta</taxon>
        <taxon>Magnoliopsida</taxon>
        <taxon>eudicotyledons</taxon>
        <taxon>Gunneridae</taxon>
        <taxon>Pentapetalae</taxon>
        <taxon>rosids</taxon>
        <taxon>malvids</taxon>
        <taxon>Malvales</taxon>
        <taxon>Malvaceae</taxon>
        <taxon>Malvoideae</taxon>
        <taxon>Gossypium</taxon>
    </lineage>
</organism>
<keyword evidence="2" id="KW-1185">Reference proteome</keyword>
<evidence type="ECO:0000313" key="2">
    <source>
        <dbReference type="Proteomes" id="UP001358586"/>
    </source>
</evidence>